<dbReference type="CDD" id="cd06464">
    <property type="entry name" value="ACD_sHsps-like"/>
    <property type="match status" value="1"/>
</dbReference>
<reference evidence="4" key="1">
    <citation type="submission" date="2021-12" db="EMBL/GenBank/DDBJ databases">
        <title>Discovery of the Pendulisporaceae a myxobacterial family with distinct sporulation behavior and unique specialized metabolism.</title>
        <authorList>
            <person name="Garcia R."/>
            <person name="Popoff A."/>
            <person name="Bader C.D."/>
            <person name="Loehr J."/>
            <person name="Walesch S."/>
            <person name="Walt C."/>
            <person name="Boldt J."/>
            <person name="Bunk B."/>
            <person name="Haeckl F.J.F.P.J."/>
            <person name="Gunesch A.P."/>
            <person name="Birkelbach J."/>
            <person name="Nuebel U."/>
            <person name="Pietschmann T."/>
            <person name="Bach T."/>
            <person name="Mueller R."/>
        </authorList>
    </citation>
    <scope>NUCLEOTIDE SEQUENCE</scope>
    <source>
        <strain evidence="4">MSr11367</strain>
    </source>
</reference>
<sequence>MFNHFGFTSDPFSIFDDLRRRMDGLWQDFEFDRGAPAWRTTSLAAATWPHVNLYDAGTQFVVHADVPGLRENDLQVHIGGGGNTLSIGGARQSATPEGYSVHRQERGAVEFSRSFSLPCKVDAERITASVKDGVLTIELPKAPEAQPRQIAVRAQ</sequence>
<evidence type="ECO:0000256" key="2">
    <source>
        <dbReference type="RuleBase" id="RU003616"/>
    </source>
</evidence>
<proteinExistence type="inferred from homology"/>
<dbReference type="InterPro" id="IPR031107">
    <property type="entry name" value="Small_HSP"/>
</dbReference>
<evidence type="ECO:0000259" key="3">
    <source>
        <dbReference type="PROSITE" id="PS01031"/>
    </source>
</evidence>
<protein>
    <submittedName>
        <fullName evidence="4">Hsp20/alpha crystallin family protein</fullName>
    </submittedName>
</protein>
<evidence type="ECO:0000313" key="5">
    <source>
        <dbReference type="Proteomes" id="UP001374803"/>
    </source>
</evidence>
<feature type="domain" description="SHSP" evidence="3">
    <location>
        <begin position="42"/>
        <end position="155"/>
    </location>
</feature>
<name>A0ABZ2L220_9BACT</name>
<dbReference type="RefSeq" id="WP_394834492.1">
    <property type="nucleotide sequence ID" value="NZ_CP089929.1"/>
</dbReference>
<evidence type="ECO:0000256" key="1">
    <source>
        <dbReference type="PROSITE-ProRule" id="PRU00285"/>
    </source>
</evidence>
<dbReference type="EMBL" id="CP089983">
    <property type="protein sequence ID" value="WXB04850.1"/>
    <property type="molecule type" value="Genomic_DNA"/>
</dbReference>
<dbReference type="PANTHER" id="PTHR11527">
    <property type="entry name" value="HEAT-SHOCK PROTEIN 20 FAMILY MEMBER"/>
    <property type="match status" value="1"/>
</dbReference>
<evidence type="ECO:0000313" key="4">
    <source>
        <dbReference type="EMBL" id="WXB04850.1"/>
    </source>
</evidence>
<organism evidence="4 5">
    <name type="scientific">Pendulispora rubella</name>
    <dbReference type="NCBI Taxonomy" id="2741070"/>
    <lineage>
        <taxon>Bacteria</taxon>
        <taxon>Pseudomonadati</taxon>
        <taxon>Myxococcota</taxon>
        <taxon>Myxococcia</taxon>
        <taxon>Myxococcales</taxon>
        <taxon>Sorangiineae</taxon>
        <taxon>Pendulisporaceae</taxon>
        <taxon>Pendulispora</taxon>
    </lineage>
</organism>
<dbReference type="Proteomes" id="UP001374803">
    <property type="component" value="Chromosome"/>
</dbReference>
<accession>A0ABZ2L220</accession>
<dbReference type="InterPro" id="IPR002068">
    <property type="entry name" value="A-crystallin/Hsp20_dom"/>
</dbReference>
<dbReference type="InterPro" id="IPR008978">
    <property type="entry name" value="HSP20-like_chaperone"/>
</dbReference>
<dbReference type="SUPFAM" id="SSF49764">
    <property type="entry name" value="HSP20-like chaperones"/>
    <property type="match status" value="1"/>
</dbReference>
<gene>
    <name evidence="4" type="ORF">LVJ94_49160</name>
</gene>
<comment type="similarity">
    <text evidence="1 2">Belongs to the small heat shock protein (HSP20) family.</text>
</comment>
<dbReference type="Pfam" id="PF00011">
    <property type="entry name" value="HSP20"/>
    <property type="match status" value="1"/>
</dbReference>
<keyword evidence="5" id="KW-1185">Reference proteome</keyword>
<dbReference type="PROSITE" id="PS01031">
    <property type="entry name" value="SHSP"/>
    <property type="match status" value="1"/>
</dbReference>
<dbReference type="Gene3D" id="2.60.40.790">
    <property type="match status" value="1"/>
</dbReference>